<comment type="caution">
    <text evidence="1">The sequence shown here is derived from an EMBL/GenBank/DDBJ whole genome shotgun (WGS) entry which is preliminary data.</text>
</comment>
<reference evidence="1 2" key="1">
    <citation type="submission" date="2016-03" db="EMBL/GenBank/DDBJ databases">
        <title>EvidentialGene: Evidence-directed Construction of Genes on Genomes.</title>
        <authorList>
            <person name="Gilbert D.G."/>
            <person name="Choi J.-H."/>
            <person name="Mockaitis K."/>
            <person name="Colbourne J."/>
            <person name="Pfrender M."/>
        </authorList>
    </citation>
    <scope>NUCLEOTIDE SEQUENCE [LARGE SCALE GENOMIC DNA]</scope>
    <source>
        <strain evidence="1 2">Xinb3</strain>
        <tissue evidence="1">Complete organism</tissue>
    </source>
</reference>
<gene>
    <name evidence="1" type="ORF">APZ42_015644</name>
</gene>
<evidence type="ECO:0000313" key="2">
    <source>
        <dbReference type="Proteomes" id="UP000076858"/>
    </source>
</evidence>
<sequence length="65" mass="7307">MVVQSCRQQHGSALPYFVNQTCLACDDSGSWGSKFSHQRSLRVEKATAHLKVATHFRQVQHSPSH</sequence>
<keyword evidence="2" id="KW-1185">Reference proteome</keyword>
<organism evidence="1 2">
    <name type="scientific">Daphnia magna</name>
    <dbReference type="NCBI Taxonomy" id="35525"/>
    <lineage>
        <taxon>Eukaryota</taxon>
        <taxon>Metazoa</taxon>
        <taxon>Ecdysozoa</taxon>
        <taxon>Arthropoda</taxon>
        <taxon>Crustacea</taxon>
        <taxon>Branchiopoda</taxon>
        <taxon>Diplostraca</taxon>
        <taxon>Cladocera</taxon>
        <taxon>Anomopoda</taxon>
        <taxon>Daphniidae</taxon>
        <taxon>Daphnia</taxon>
    </lineage>
</organism>
<dbReference type="EMBL" id="LRGB01000547">
    <property type="protein sequence ID" value="KZS18216.1"/>
    <property type="molecule type" value="Genomic_DNA"/>
</dbReference>
<evidence type="ECO:0000313" key="1">
    <source>
        <dbReference type="EMBL" id="KZS18216.1"/>
    </source>
</evidence>
<protein>
    <submittedName>
        <fullName evidence="1">Uncharacterized protein</fullName>
    </submittedName>
</protein>
<accession>A0A162NRX2</accession>
<name>A0A162NRX2_9CRUS</name>
<dbReference type="Proteomes" id="UP000076858">
    <property type="component" value="Unassembled WGS sequence"/>
</dbReference>
<proteinExistence type="predicted"/>
<dbReference type="AlphaFoldDB" id="A0A162NRX2"/>